<feature type="compositionally biased region" description="Polar residues" evidence="1">
    <location>
        <begin position="364"/>
        <end position="380"/>
    </location>
</feature>
<name>A0A4P7N134_PYROR</name>
<sequence>MAESADPSLSGLSHPSTETDPLEVSLRQVLLPATEAIDNVNPTTSPSSEPVENDQQPPPVATSASVHVPAPQAAQAKQVVFQRPADVDRLDYFAFSHNADAYCHGVEAKWTRGTILTVATKVNAASGSENAQKVPGLEPTPEELHQTPDHLGVHGFLWIGMTPSDETIESLTESPADDATADANDDKSKDTKKKKPKLQGKKHRRDLTVASSTDEEIRILPKDESALRVVVNLKGKNMSLLKLSNRDNTSGTCISGNVNQDNVFFFRAFRKDDTKGVGERRVFLKETLNKLREAMEKGGRDGVVRALKAMVPVKAPAAATSSSSKSATKRSRAPKSDKADAPQTAAVKSSKGNQGTKRKHADTDGSTAQSKTSSETSANSKKQKKSKVATPSSSTATKGKDTAKSKVPPQTELDDNDGAGPGNEVDQQVGRLAKETQTTNFLAEQLGIINNSYPLSALPGTPDSILGAGNGQTAVPSNIANDHTHHVSSTSTLRAANPYLSAAMASPTPMRPVANLPQTQDIDQLNDEAALRSLERKELEENRIQRGNEARKARQQQSWGQHPHHPQPRRQLASHLGGPPLQFFPQPALKQQHARQQDYQQANPFYDQPTHQTLQQQQQQQHQMGRLNPEYMQNIRVSSTKLPRKYDTGYTAGELFTPMGREIVSLVSKMDRHSKSNVNVIKYTTSMLDQLLNPSNSSSTILQLRLSPPAPGVDINAVVEPMLSDFSSLFPELAQDLNRDTFTILLHALRFSDKSIEYKMIHQFIHGFTRELTHQRAKNGDQHTFQPENLSRIVQGAIDLASDFVYHRNRNHQRAAQKQQQCQTMQPATADDMADEDRVDSQFGHEEYDDTAVDEFAYGATGAVDNFQPYSHSAFTPMEQDEALKG</sequence>
<dbReference type="Proteomes" id="UP000294847">
    <property type="component" value="Chromosome 2"/>
</dbReference>
<accession>A0A4P7N134</accession>
<evidence type="ECO:0000313" key="2">
    <source>
        <dbReference type="EMBL" id="QBZ55873.1"/>
    </source>
</evidence>
<gene>
    <name evidence="2" type="ORF">PoMZ_00779</name>
</gene>
<proteinExistence type="predicted"/>
<evidence type="ECO:0000256" key="1">
    <source>
        <dbReference type="SAM" id="MobiDB-lite"/>
    </source>
</evidence>
<feature type="compositionally biased region" description="Polar residues" evidence="1">
    <location>
        <begin position="40"/>
        <end position="55"/>
    </location>
</feature>
<protein>
    <submittedName>
        <fullName evidence="2">Uncharacterized protein</fullName>
    </submittedName>
</protein>
<dbReference type="EMBL" id="CP034205">
    <property type="protein sequence ID" value="QBZ55873.1"/>
    <property type="molecule type" value="Genomic_DNA"/>
</dbReference>
<feature type="region of interest" description="Disordered" evidence="1">
    <location>
        <begin position="168"/>
        <end position="212"/>
    </location>
</feature>
<feature type="compositionally biased region" description="Polar residues" evidence="1">
    <location>
        <begin position="10"/>
        <end position="19"/>
    </location>
</feature>
<reference evidence="2 3" key="1">
    <citation type="journal article" date="2019" name="Mol. Biol. Evol.">
        <title>Blast fungal genomes show frequent chromosomal changes, gene gains and losses, and effector gene turnover.</title>
        <authorList>
            <person name="Gomez Luciano L.B."/>
            <person name="Jason Tsai I."/>
            <person name="Chuma I."/>
            <person name="Tosa Y."/>
            <person name="Chen Y.H."/>
            <person name="Li J.Y."/>
            <person name="Li M.Y."/>
            <person name="Jade Lu M.Y."/>
            <person name="Nakayashiki H."/>
            <person name="Li W.H."/>
        </authorList>
    </citation>
    <scope>NUCLEOTIDE SEQUENCE [LARGE SCALE GENOMIC DNA]</scope>
    <source>
        <strain evidence="2">MZ5-1-6</strain>
    </source>
</reference>
<feature type="compositionally biased region" description="Basic residues" evidence="1">
    <location>
        <begin position="190"/>
        <end position="205"/>
    </location>
</feature>
<feature type="compositionally biased region" description="Basic and acidic residues" evidence="1">
    <location>
        <begin position="538"/>
        <end position="552"/>
    </location>
</feature>
<feature type="region of interest" description="Disordered" evidence="1">
    <location>
        <begin position="1"/>
        <end position="69"/>
    </location>
</feature>
<feature type="compositionally biased region" description="Low complexity" evidence="1">
    <location>
        <begin position="314"/>
        <end position="326"/>
    </location>
</feature>
<dbReference type="AlphaFoldDB" id="A0A4P7N134"/>
<feature type="region of interest" description="Disordered" evidence="1">
    <location>
        <begin position="815"/>
        <end position="836"/>
    </location>
</feature>
<feature type="region of interest" description="Disordered" evidence="1">
    <location>
        <begin position="126"/>
        <end position="148"/>
    </location>
</feature>
<feature type="region of interest" description="Disordered" evidence="1">
    <location>
        <begin position="314"/>
        <end position="425"/>
    </location>
</feature>
<feature type="compositionally biased region" description="Low complexity" evidence="1">
    <location>
        <begin position="816"/>
        <end position="830"/>
    </location>
</feature>
<evidence type="ECO:0000313" key="3">
    <source>
        <dbReference type="Proteomes" id="UP000294847"/>
    </source>
</evidence>
<feature type="compositionally biased region" description="Polar residues" evidence="1">
    <location>
        <begin position="346"/>
        <end position="355"/>
    </location>
</feature>
<organism evidence="2 3">
    <name type="scientific">Pyricularia oryzae</name>
    <name type="common">Rice blast fungus</name>
    <name type="synonym">Magnaporthe oryzae</name>
    <dbReference type="NCBI Taxonomy" id="318829"/>
    <lineage>
        <taxon>Eukaryota</taxon>
        <taxon>Fungi</taxon>
        <taxon>Dikarya</taxon>
        <taxon>Ascomycota</taxon>
        <taxon>Pezizomycotina</taxon>
        <taxon>Sordariomycetes</taxon>
        <taxon>Sordariomycetidae</taxon>
        <taxon>Magnaporthales</taxon>
        <taxon>Pyriculariaceae</taxon>
        <taxon>Pyricularia</taxon>
    </lineage>
</organism>
<feature type="region of interest" description="Disordered" evidence="1">
    <location>
        <begin position="538"/>
        <end position="598"/>
    </location>
</feature>